<reference evidence="1" key="1">
    <citation type="submission" date="2021-11" db="EMBL/GenBank/DDBJ databases">
        <title>Description of novel Chryseobacterium species.</title>
        <authorList>
            <person name="Saticioglu I.B."/>
            <person name="Ay H."/>
            <person name="Altun S."/>
            <person name="Duman M."/>
        </authorList>
    </citation>
    <scope>NUCLEOTIDE SEQUENCE</scope>
    <source>
        <strain evidence="1">C-17</strain>
    </source>
</reference>
<dbReference type="EMBL" id="JAJNAY010000002">
    <property type="protein sequence ID" value="MCD1118769.1"/>
    <property type="molecule type" value="Genomic_DNA"/>
</dbReference>
<name>A0A9Q3YXB0_9FLAO</name>
<sequence>MNQIEINISSFSESTNFQITEINDSYTIIMKVLDEIIDSESFENEQHELFEKIYQKIQNNERHQLGKLAEQLNQLSEKHLRYKTLSLEFSKDDNSNYHLLFQSINKYESESSEEQENERTKAILDGYSVILKTKSDFCRIHAPDNNSHPILINFIKSTTNLLKEEYPIDFQNKKIINL</sequence>
<dbReference type="Proteomes" id="UP001108025">
    <property type="component" value="Unassembled WGS sequence"/>
</dbReference>
<evidence type="ECO:0000313" key="1">
    <source>
        <dbReference type="EMBL" id="MCD1118769.1"/>
    </source>
</evidence>
<dbReference type="AlphaFoldDB" id="A0A9Q3YXB0"/>
<gene>
    <name evidence="1" type="ORF">LO744_18160</name>
</gene>
<dbReference type="RefSeq" id="WP_230671922.1">
    <property type="nucleotide sequence ID" value="NZ_JAJNAY010000002.1"/>
</dbReference>
<proteinExistence type="predicted"/>
<keyword evidence="2" id="KW-1185">Reference proteome</keyword>
<protein>
    <submittedName>
        <fullName evidence="1">Uncharacterized protein</fullName>
    </submittedName>
</protein>
<organism evidence="1 2">
    <name type="scientific">Chryseobacterium turcicum</name>
    <dbReference type="NCBI Taxonomy" id="2898076"/>
    <lineage>
        <taxon>Bacteria</taxon>
        <taxon>Pseudomonadati</taxon>
        <taxon>Bacteroidota</taxon>
        <taxon>Flavobacteriia</taxon>
        <taxon>Flavobacteriales</taxon>
        <taxon>Weeksellaceae</taxon>
        <taxon>Chryseobacterium group</taxon>
        <taxon>Chryseobacterium</taxon>
    </lineage>
</organism>
<evidence type="ECO:0000313" key="2">
    <source>
        <dbReference type="Proteomes" id="UP001108025"/>
    </source>
</evidence>
<comment type="caution">
    <text evidence="1">The sequence shown here is derived from an EMBL/GenBank/DDBJ whole genome shotgun (WGS) entry which is preliminary data.</text>
</comment>
<accession>A0A9Q3YXB0</accession>